<evidence type="ECO:0000313" key="1">
    <source>
        <dbReference type="EMBL" id="ORZ35494.1"/>
    </source>
</evidence>
<protein>
    <recommendedName>
        <fullName evidence="3">TIP-1 family-domain-containing protein</fullName>
    </recommendedName>
</protein>
<dbReference type="OrthoDB" id="407410at2759"/>
<keyword evidence="2" id="KW-1185">Reference proteome</keyword>
<evidence type="ECO:0000313" key="2">
    <source>
        <dbReference type="Proteomes" id="UP000193411"/>
    </source>
</evidence>
<proteinExistence type="predicted"/>
<dbReference type="Pfam" id="PF04437">
    <property type="entry name" value="RINT1_TIP1"/>
    <property type="match status" value="1"/>
</dbReference>
<dbReference type="Proteomes" id="UP000193411">
    <property type="component" value="Unassembled WGS sequence"/>
</dbReference>
<gene>
    <name evidence="1" type="ORF">BCR44DRAFT_1434339</name>
</gene>
<name>A0A1Y2HNE1_9FUNG</name>
<dbReference type="GO" id="GO:0070939">
    <property type="term" value="C:Dsl1/NZR complex"/>
    <property type="evidence" value="ECO:0007669"/>
    <property type="project" value="InterPro"/>
</dbReference>
<accession>A0A1Y2HNE1</accession>
<dbReference type="GO" id="GO:0006890">
    <property type="term" value="P:retrograde vesicle-mediated transport, Golgi to endoplasmic reticulum"/>
    <property type="evidence" value="ECO:0007669"/>
    <property type="project" value="InterPro"/>
</dbReference>
<sequence length="748" mass="81953">MTMHMHPHTCNRTTHTCSATQPLAMNVVDTKSRPVAAELSARDHLNADVWELDLVADELARLTQEHLLLTTESLSATPAHLSLLDDTVQQCHAAIDEVAALESRANALLTQASSPQLTQIETQLHPQLKQIVSQITQVSNQQTYYSLVRDVLLAQQSPAEPSIDSCKQLELLLQRAKRVPEELGIQEDEALVHLILHLRDEQQAKLLTTKLERLNEVLTKTASDQLRELLGQVAHISQDKCLAALITPIATRFAYHFLGDRQTNQLARPDWYTGYLRKLALSQAPFLATLHPLIVPAHKWIAALTSLATDKLVTDWPDLTDPKTPNLGLAARTWMVVGGLVEEVEVVMRAAGVGDDDESSEGQGGGWKVPEDLVPGMGELVRGMVEQVLEQDQAAMEWELPEDEWQEEAEDGDEGVGGGPRLTKAAAKWGQYWQLLLDIPPKLAQESATQFVKHVLAQGIDFAIDQLVTLFRRAPASDFPTQLRIACTMHALAHQVQEWSLTLPTDPKLLTPHLTSTLDSTLTSLLDTSAHRLSSTLLLLSFRDAHVPLATALTMHLHIARAHLPRTLYKRWWTKFRAHFDRDCAALMLAGRTPTVPASVLLAGASAAAMLGGIKAVAAAASVSAAPGGMVHPSARAEIQRIVPRILSSTLVQFAPATPAAVAFPRLVQAAHLASLSHAQRRELRAIVDDMMQEVGWASGANSGEWQRRASGWRVEMLGVAEVAAALDGWVGEVDMGDADAEERDEFR</sequence>
<organism evidence="1 2">
    <name type="scientific">Catenaria anguillulae PL171</name>
    <dbReference type="NCBI Taxonomy" id="765915"/>
    <lineage>
        <taxon>Eukaryota</taxon>
        <taxon>Fungi</taxon>
        <taxon>Fungi incertae sedis</taxon>
        <taxon>Blastocladiomycota</taxon>
        <taxon>Blastocladiomycetes</taxon>
        <taxon>Blastocladiales</taxon>
        <taxon>Catenariaceae</taxon>
        <taxon>Catenaria</taxon>
    </lineage>
</organism>
<comment type="caution">
    <text evidence="1">The sequence shown here is derived from an EMBL/GenBank/DDBJ whole genome shotgun (WGS) entry which is preliminary data.</text>
</comment>
<evidence type="ECO:0008006" key="3">
    <source>
        <dbReference type="Google" id="ProtNLM"/>
    </source>
</evidence>
<dbReference type="EMBL" id="MCFL01000022">
    <property type="protein sequence ID" value="ORZ35494.1"/>
    <property type="molecule type" value="Genomic_DNA"/>
</dbReference>
<dbReference type="GO" id="GO:0006888">
    <property type="term" value="P:endoplasmic reticulum to Golgi vesicle-mediated transport"/>
    <property type="evidence" value="ECO:0007669"/>
    <property type="project" value="InterPro"/>
</dbReference>
<dbReference type="STRING" id="765915.A0A1Y2HNE1"/>
<reference evidence="1 2" key="1">
    <citation type="submission" date="2016-07" db="EMBL/GenBank/DDBJ databases">
        <title>Pervasive Adenine N6-methylation of Active Genes in Fungi.</title>
        <authorList>
            <consortium name="DOE Joint Genome Institute"/>
            <person name="Mondo S.J."/>
            <person name="Dannebaum R.O."/>
            <person name="Kuo R.C."/>
            <person name="Labutti K."/>
            <person name="Haridas S."/>
            <person name="Kuo A."/>
            <person name="Salamov A."/>
            <person name="Ahrendt S.R."/>
            <person name="Lipzen A."/>
            <person name="Sullivan W."/>
            <person name="Andreopoulos W.B."/>
            <person name="Clum A."/>
            <person name="Lindquist E."/>
            <person name="Daum C."/>
            <person name="Ramamoorthy G.K."/>
            <person name="Gryganskyi A."/>
            <person name="Culley D."/>
            <person name="Magnuson J.K."/>
            <person name="James T.Y."/>
            <person name="O'Malley M.A."/>
            <person name="Stajich J.E."/>
            <person name="Spatafora J.W."/>
            <person name="Visel A."/>
            <person name="Grigoriev I.V."/>
        </authorList>
    </citation>
    <scope>NUCLEOTIDE SEQUENCE [LARGE SCALE GENOMIC DNA]</scope>
    <source>
        <strain evidence="1 2">PL171</strain>
    </source>
</reference>
<dbReference type="InterPro" id="IPR007528">
    <property type="entry name" value="RINT1_Tip20"/>
</dbReference>
<dbReference type="AlphaFoldDB" id="A0A1Y2HNE1"/>